<accession>A0A7S3RDK9</accession>
<sequence length="522" mass="57237">MPTCNACGESLAPSEFSKAQLKKVQLARCKSCVEQNKEVHCVTIDGSDPEGLGVQLLSGPGTMLSQNVQALLSGSARIDDEKMCDILGALSCANRDSMLRVAQSEKEQLLRGSVDLVQRDAATDAWAKSGRLSALGQGLADAVPGWCKDTFVVECNLGWHSGELDLVGALVKAVDALPKSVAPDHEVLSLLAGMLDNMGTSCVHFEQLGMAKLLRLRAFTILLERDAWLVDTDDHFERIVEHAKVDQRSLRKALDTAAREAVANAAKRAARHQPGACPGAAAVVELHELLSDVQTGMANTQGICRSCNATGVALKACARCKTAWYCSPSCQKADWKLHKKECRQAVATQDCGADLKTAQALAYNKFQENMCEVRRALGKLMQTDASLHFKDVAIVLDLGLAVALDGEPRQQRQPFELYLVKDWQARRNIPHGWFYPGTEVYENNLKVFLGQMQRVRDIMAEGMFLVVTYDQSGSNVFRMQIQHPTADLEMSEANIRATARMSDLEYKMRYTAIQLRCSGFGA</sequence>
<evidence type="ECO:0000256" key="3">
    <source>
        <dbReference type="ARBA" id="ARBA00022833"/>
    </source>
</evidence>
<dbReference type="GO" id="GO:0000981">
    <property type="term" value="F:DNA-binding transcription factor activity, RNA polymerase II-specific"/>
    <property type="evidence" value="ECO:0007669"/>
    <property type="project" value="TreeGrafter"/>
</dbReference>
<dbReference type="GO" id="GO:0005634">
    <property type="term" value="C:nucleus"/>
    <property type="evidence" value="ECO:0007669"/>
    <property type="project" value="TreeGrafter"/>
</dbReference>
<gene>
    <name evidence="6" type="ORF">EHUX00137_LOCUS574</name>
</gene>
<feature type="domain" description="MYND-type" evidence="5">
    <location>
        <begin position="304"/>
        <end position="342"/>
    </location>
</feature>
<dbReference type="InterPro" id="IPR002893">
    <property type="entry name" value="Znf_MYND"/>
</dbReference>
<dbReference type="PANTHER" id="PTHR10237:SF14">
    <property type="entry name" value="MYND-TYPE DOMAIN-CONTAINING PROTEIN"/>
    <property type="match status" value="1"/>
</dbReference>
<dbReference type="Gene3D" id="6.10.140.2220">
    <property type="match status" value="1"/>
</dbReference>
<evidence type="ECO:0000259" key="5">
    <source>
        <dbReference type="PROSITE" id="PS50865"/>
    </source>
</evidence>
<evidence type="ECO:0000256" key="4">
    <source>
        <dbReference type="PROSITE-ProRule" id="PRU00134"/>
    </source>
</evidence>
<organism evidence="6">
    <name type="scientific">Emiliania huxleyi</name>
    <name type="common">Coccolithophore</name>
    <name type="synonym">Pontosphaera huxleyi</name>
    <dbReference type="NCBI Taxonomy" id="2903"/>
    <lineage>
        <taxon>Eukaryota</taxon>
        <taxon>Haptista</taxon>
        <taxon>Haptophyta</taxon>
        <taxon>Prymnesiophyceae</taxon>
        <taxon>Isochrysidales</taxon>
        <taxon>Noelaerhabdaceae</taxon>
        <taxon>Emiliania</taxon>
    </lineage>
</organism>
<dbReference type="GO" id="GO:0008270">
    <property type="term" value="F:zinc ion binding"/>
    <property type="evidence" value="ECO:0007669"/>
    <property type="project" value="UniProtKB-KW"/>
</dbReference>
<dbReference type="PROSITE" id="PS50865">
    <property type="entry name" value="ZF_MYND_2"/>
    <property type="match status" value="1"/>
</dbReference>
<dbReference type="EMBL" id="HBIR01000824">
    <property type="protein sequence ID" value="CAE0521092.1"/>
    <property type="molecule type" value="Transcribed_RNA"/>
</dbReference>
<dbReference type="Pfam" id="PF01753">
    <property type="entry name" value="zf-MYND"/>
    <property type="match status" value="1"/>
</dbReference>
<reference evidence="6" key="1">
    <citation type="submission" date="2021-01" db="EMBL/GenBank/DDBJ databases">
        <authorList>
            <person name="Corre E."/>
            <person name="Pelletier E."/>
            <person name="Niang G."/>
            <person name="Scheremetjew M."/>
            <person name="Finn R."/>
            <person name="Kale V."/>
            <person name="Holt S."/>
            <person name="Cochrane G."/>
            <person name="Meng A."/>
            <person name="Brown T."/>
            <person name="Cohen L."/>
        </authorList>
    </citation>
    <scope>NUCLEOTIDE SEQUENCE</scope>
    <source>
        <strain evidence="6">379</strain>
    </source>
</reference>
<name>A0A7S3RDK9_EMIHU</name>
<dbReference type="AlphaFoldDB" id="A0A7S3RDK9"/>
<keyword evidence="2 4" id="KW-0863">Zinc-finger</keyword>
<dbReference type="PROSITE" id="PS01360">
    <property type="entry name" value="ZF_MYND_1"/>
    <property type="match status" value="1"/>
</dbReference>
<evidence type="ECO:0000256" key="2">
    <source>
        <dbReference type="ARBA" id="ARBA00022771"/>
    </source>
</evidence>
<keyword evidence="3" id="KW-0862">Zinc</keyword>
<evidence type="ECO:0000256" key="1">
    <source>
        <dbReference type="ARBA" id="ARBA00022723"/>
    </source>
</evidence>
<protein>
    <recommendedName>
        <fullName evidence="5">MYND-type domain-containing protein</fullName>
    </recommendedName>
</protein>
<dbReference type="PANTHER" id="PTHR10237">
    <property type="entry name" value="DEFORMED EPIDERMAL AUTOREGULATORY FACTOR 1 HOMOLOG SUPPRESSIN"/>
    <property type="match status" value="1"/>
</dbReference>
<evidence type="ECO:0000313" key="6">
    <source>
        <dbReference type="EMBL" id="CAE0521092.1"/>
    </source>
</evidence>
<keyword evidence="1" id="KW-0479">Metal-binding</keyword>
<dbReference type="InterPro" id="IPR024119">
    <property type="entry name" value="TF_DEAF-1"/>
</dbReference>
<dbReference type="SUPFAM" id="SSF144232">
    <property type="entry name" value="HIT/MYND zinc finger-like"/>
    <property type="match status" value="1"/>
</dbReference>
<proteinExistence type="predicted"/>